<sequence length="215" mass="24789">MSEPYSNVLEECKMEYEDKMNNDIKQYSRKRAGINKKAIWYFLGALAFILLVVIIIIVARHFMEFSSWKASQQSPYEFNSLSQRTMEKTRTGPCPSLDWLQVNGECFYISPKGVTKAWALSKKDCESRGGHLVTVKNWSKLELLIMFREEAWIGLSDKAKEGTWMWEDGTHFNESDLWMEGEPNDAEGKEDCAHLSTGGLNDILCRRAFPYICES</sequence>
<keyword evidence="6" id="KW-1185">Reference proteome</keyword>
<dbReference type="PROSITE" id="PS50041">
    <property type="entry name" value="C_TYPE_LECTIN_2"/>
    <property type="match status" value="1"/>
</dbReference>
<feature type="transmembrane region" description="Helical" evidence="3">
    <location>
        <begin position="38"/>
        <end position="59"/>
    </location>
</feature>
<gene>
    <name evidence="5" type="ORF">WMY93_026830</name>
</gene>
<evidence type="ECO:0000313" key="5">
    <source>
        <dbReference type="EMBL" id="KAK7887209.1"/>
    </source>
</evidence>
<dbReference type="SUPFAM" id="SSF56436">
    <property type="entry name" value="C-type lectin-like"/>
    <property type="match status" value="1"/>
</dbReference>
<proteinExistence type="predicted"/>
<keyword evidence="1 3" id="KW-1133">Transmembrane helix</keyword>
<keyword evidence="3" id="KW-0472">Membrane</keyword>
<organism evidence="5 6">
    <name type="scientific">Mugilogobius chulae</name>
    <name type="common">yellowstripe goby</name>
    <dbReference type="NCBI Taxonomy" id="88201"/>
    <lineage>
        <taxon>Eukaryota</taxon>
        <taxon>Metazoa</taxon>
        <taxon>Chordata</taxon>
        <taxon>Craniata</taxon>
        <taxon>Vertebrata</taxon>
        <taxon>Euteleostomi</taxon>
        <taxon>Actinopterygii</taxon>
        <taxon>Neopterygii</taxon>
        <taxon>Teleostei</taxon>
        <taxon>Neoteleostei</taxon>
        <taxon>Acanthomorphata</taxon>
        <taxon>Gobiaria</taxon>
        <taxon>Gobiiformes</taxon>
        <taxon>Gobioidei</taxon>
        <taxon>Gobiidae</taxon>
        <taxon>Gobionellinae</taxon>
        <taxon>Mugilogobius</taxon>
    </lineage>
</organism>
<dbReference type="PANTHER" id="PTHR46784">
    <property type="entry name" value="KILLER CELL LECTIN-LIKE RECEPTOR SUBFAMILY B MEMBER 1"/>
    <property type="match status" value="1"/>
</dbReference>
<protein>
    <recommendedName>
        <fullName evidence="4">C-type lectin domain-containing protein</fullName>
    </recommendedName>
</protein>
<keyword evidence="3" id="KW-0812">Transmembrane</keyword>
<comment type="caution">
    <text evidence="5">The sequence shown here is derived from an EMBL/GenBank/DDBJ whole genome shotgun (WGS) entry which is preliminary data.</text>
</comment>
<dbReference type="SMART" id="SM00034">
    <property type="entry name" value="CLECT"/>
    <property type="match status" value="1"/>
</dbReference>
<dbReference type="Proteomes" id="UP001460270">
    <property type="component" value="Unassembled WGS sequence"/>
</dbReference>
<evidence type="ECO:0000313" key="6">
    <source>
        <dbReference type="Proteomes" id="UP001460270"/>
    </source>
</evidence>
<reference evidence="6" key="1">
    <citation type="submission" date="2024-04" db="EMBL/GenBank/DDBJ databases">
        <title>Salinicola lusitanus LLJ914,a marine bacterium isolated from the Okinawa Trough.</title>
        <authorList>
            <person name="Li J."/>
        </authorList>
    </citation>
    <scope>NUCLEOTIDE SEQUENCE [LARGE SCALE GENOMIC DNA]</scope>
</reference>
<evidence type="ECO:0000256" key="1">
    <source>
        <dbReference type="ARBA" id="ARBA00022989"/>
    </source>
</evidence>
<dbReference type="GO" id="GO:0042269">
    <property type="term" value="P:regulation of natural killer cell mediated cytotoxicity"/>
    <property type="evidence" value="ECO:0007669"/>
    <property type="project" value="TreeGrafter"/>
</dbReference>
<dbReference type="GO" id="GO:0005886">
    <property type="term" value="C:plasma membrane"/>
    <property type="evidence" value="ECO:0007669"/>
    <property type="project" value="TreeGrafter"/>
</dbReference>
<evidence type="ECO:0000256" key="3">
    <source>
        <dbReference type="SAM" id="Phobius"/>
    </source>
</evidence>
<evidence type="ECO:0000259" key="4">
    <source>
        <dbReference type="PROSITE" id="PS50041"/>
    </source>
</evidence>
<dbReference type="Pfam" id="PF00059">
    <property type="entry name" value="Lectin_C"/>
    <property type="match status" value="1"/>
</dbReference>
<accession>A0AAW0N220</accession>
<dbReference type="GO" id="GO:0038023">
    <property type="term" value="F:signaling receptor activity"/>
    <property type="evidence" value="ECO:0007669"/>
    <property type="project" value="TreeGrafter"/>
</dbReference>
<dbReference type="PANTHER" id="PTHR46784:SF1">
    <property type="entry name" value="KILLER CELL LECTIN-LIKE RECEPTOR SUBFAMILY B MEMBER 1"/>
    <property type="match status" value="1"/>
</dbReference>
<dbReference type="InterPro" id="IPR016187">
    <property type="entry name" value="CTDL_fold"/>
</dbReference>
<keyword evidence="2" id="KW-1015">Disulfide bond</keyword>
<dbReference type="EMBL" id="JBBPFD010000019">
    <property type="protein sequence ID" value="KAK7887209.1"/>
    <property type="molecule type" value="Genomic_DNA"/>
</dbReference>
<dbReference type="InterPro" id="IPR016186">
    <property type="entry name" value="C-type_lectin-like/link_sf"/>
</dbReference>
<dbReference type="InterPro" id="IPR001304">
    <property type="entry name" value="C-type_lectin-like"/>
</dbReference>
<evidence type="ECO:0000256" key="2">
    <source>
        <dbReference type="ARBA" id="ARBA00023157"/>
    </source>
</evidence>
<dbReference type="GO" id="GO:0009986">
    <property type="term" value="C:cell surface"/>
    <property type="evidence" value="ECO:0007669"/>
    <property type="project" value="TreeGrafter"/>
</dbReference>
<feature type="domain" description="C-type lectin" evidence="4">
    <location>
        <begin position="102"/>
        <end position="214"/>
    </location>
</feature>
<dbReference type="Gene3D" id="3.10.100.10">
    <property type="entry name" value="Mannose-Binding Protein A, subunit A"/>
    <property type="match status" value="1"/>
</dbReference>
<dbReference type="AlphaFoldDB" id="A0AAW0N220"/>
<name>A0AAW0N220_9GOBI</name>
<dbReference type="InterPro" id="IPR051527">
    <property type="entry name" value="KLR_subfamily_B"/>
</dbReference>